<feature type="compositionally biased region" description="Polar residues" evidence="2">
    <location>
        <begin position="244"/>
        <end position="266"/>
    </location>
</feature>
<evidence type="ECO:0000256" key="2">
    <source>
        <dbReference type="SAM" id="MobiDB-lite"/>
    </source>
</evidence>
<feature type="compositionally biased region" description="Basic and acidic residues" evidence="2">
    <location>
        <begin position="430"/>
        <end position="456"/>
    </location>
</feature>
<dbReference type="InterPro" id="IPR029058">
    <property type="entry name" value="AB_hydrolase_fold"/>
</dbReference>
<feature type="region of interest" description="Disordered" evidence="2">
    <location>
        <begin position="1"/>
        <end position="84"/>
    </location>
</feature>
<name>A0A8H4XK76_9HYPO</name>
<accession>A0A8H4XK76</accession>
<sequence>MGSPPSPPPPPYAEKEPQPPDATSHRAPPGTQPLSPTPSGAYLSKLPASGTWLAPDPRSSSTQSLYPISPSETSLYSPSAPTDDPRGRRRLLVIYIHGFLGNDQSFRSFPAHVHALLTNLLADTHVIHSKIYPRYKTYRAVDVARDNFSEWLTPHESPTTDVILIGHSMGGILAADIILMPNQSPYGTYPFKHRILGHVSLDCPFLGLHPGIVVSGISSLFKPAAAPPQDQPQENAGSNAPYASGSSTVASPSDSSLFLTNSQSSVPGSPASPYSATSTPFPNLIHDDFFNQPFFNDSGLREQPFMRRMLHFASKYRSEGLVQAAARHVFSYLEFGSCLADLAGLESRYTRLRALEDVDELQPASSSQDPNGPTVRVRFLNYYTLSTGRPKTPKAETPEEGSSSQRESIDASNVTPGRTSLQPDSSLLRSKLEEHNNIRSSRESPRPSITVEHRDTMGNSTNHQTILDTSHKGQSNQAANDTYQDDQAHKRDSIDSGMNRMSMQFVDPTPIEDPIDDPSNPKSIDNSIPPTPQESSNPPRFSEDIDLPSLPEPPKAPELPDLSLYTDKDERKQAERESKRLQKAYEHAVKDHAKAGREREKLLEKRRKRAQKEADKALKEAARQEKETLKEAERKGKEAQKEQRRLEKEAMEREEKQRQQENHQQAADAEVVAGACDLDSSKPRKLRKFCNLPSNGGVVTDPTWVDIYMADVDEVGAHCGLFFPGAHYEKLVGDVGSRVMGWVQEDLTKRAIQEMGA</sequence>
<dbReference type="AlphaFoldDB" id="A0A8H4XK76"/>
<dbReference type="PANTHER" id="PTHR47842">
    <property type="entry name" value="EXPRESSED PROTEIN"/>
    <property type="match status" value="1"/>
</dbReference>
<gene>
    <name evidence="4" type="ORF">FZEAL_4997</name>
</gene>
<dbReference type="Proteomes" id="UP000635477">
    <property type="component" value="Unassembled WGS sequence"/>
</dbReference>
<feature type="compositionally biased region" description="Basic and acidic residues" evidence="2">
    <location>
        <begin position="611"/>
        <end position="661"/>
    </location>
</feature>
<feature type="compositionally biased region" description="Polar residues" evidence="2">
    <location>
        <begin position="58"/>
        <end position="80"/>
    </location>
</feature>
<comment type="similarity">
    <text evidence="1">Belongs to the putative lipase ROG1 family.</text>
</comment>
<evidence type="ECO:0000313" key="5">
    <source>
        <dbReference type="Proteomes" id="UP000635477"/>
    </source>
</evidence>
<feature type="domain" description="DUF676" evidence="3">
    <location>
        <begin position="92"/>
        <end position="208"/>
    </location>
</feature>
<reference evidence="4" key="1">
    <citation type="journal article" date="2020" name="BMC Genomics">
        <title>Correction to: Identification and distribution of gene clusters required for synthesis of sphingolipid metabolism inhibitors in diverse species of the filamentous fungus Fusarium.</title>
        <authorList>
            <person name="Kim H.S."/>
            <person name="Lohmar J.M."/>
            <person name="Busman M."/>
            <person name="Brown D.W."/>
            <person name="Naumann T.A."/>
            <person name="Divon H.H."/>
            <person name="Lysoe E."/>
            <person name="Uhlig S."/>
            <person name="Proctor R.H."/>
        </authorList>
    </citation>
    <scope>NUCLEOTIDE SEQUENCE</scope>
    <source>
        <strain evidence="4">NRRL 22465</strain>
    </source>
</reference>
<dbReference type="EMBL" id="JABEYC010000352">
    <property type="protein sequence ID" value="KAF4978654.1"/>
    <property type="molecule type" value="Genomic_DNA"/>
</dbReference>
<evidence type="ECO:0000259" key="3">
    <source>
        <dbReference type="Pfam" id="PF05057"/>
    </source>
</evidence>
<feature type="compositionally biased region" description="Pro residues" evidence="2">
    <location>
        <begin position="1"/>
        <end position="12"/>
    </location>
</feature>
<dbReference type="SUPFAM" id="SSF53474">
    <property type="entry name" value="alpha/beta-Hydrolases"/>
    <property type="match status" value="1"/>
</dbReference>
<comment type="caution">
    <text evidence="4">The sequence shown here is derived from an EMBL/GenBank/DDBJ whole genome shotgun (WGS) entry which is preliminary data.</text>
</comment>
<feature type="compositionally biased region" description="Basic and acidic residues" evidence="2">
    <location>
        <begin position="566"/>
        <end position="603"/>
    </location>
</feature>
<protein>
    <recommendedName>
        <fullName evidence="3">DUF676 domain-containing protein</fullName>
    </recommendedName>
</protein>
<proteinExistence type="inferred from homology"/>
<dbReference type="Pfam" id="PF05057">
    <property type="entry name" value="DUF676"/>
    <property type="match status" value="1"/>
</dbReference>
<dbReference type="CDD" id="cd06503">
    <property type="entry name" value="ATP-synt_Fo_b"/>
    <property type="match status" value="1"/>
</dbReference>
<reference evidence="4" key="2">
    <citation type="submission" date="2020-05" db="EMBL/GenBank/DDBJ databases">
        <authorList>
            <person name="Kim H.-S."/>
            <person name="Proctor R.H."/>
            <person name="Brown D.W."/>
        </authorList>
    </citation>
    <scope>NUCLEOTIDE SEQUENCE</scope>
    <source>
        <strain evidence="4">NRRL 22465</strain>
    </source>
</reference>
<evidence type="ECO:0000256" key="1">
    <source>
        <dbReference type="ARBA" id="ARBA00007920"/>
    </source>
</evidence>
<feature type="region of interest" description="Disordered" evidence="2">
    <location>
        <begin position="223"/>
        <end position="274"/>
    </location>
</feature>
<dbReference type="PANTHER" id="PTHR47842:SF3">
    <property type="entry name" value="DUF676 DOMAIN-CONTAINING PROTEIN"/>
    <property type="match status" value="1"/>
</dbReference>
<dbReference type="Gene3D" id="3.40.50.1820">
    <property type="entry name" value="alpha/beta hydrolase"/>
    <property type="match status" value="1"/>
</dbReference>
<dbReference type="OrthoDB" id="3248508at2759"/>
<evidence type="ECO:0000313" key="4">
    <source>
        <dbReference type="EMBL" id="KAF4978654.1"/>
    </source>
</evidence>
<keyword evidence="5" id="KW-1185">Reference proteome</keyword>
<feature type="compositionally biased region" description="Polar residues" evidence="2">
    <location>
        <begin position="520"/>
        <end position="539"/>
    </location>
</feature>
<feature type="region of interest" description="Disordered" evidence="2">
    <location>
        <begin position="386"/>
        <end position="668"/>
    </location>
</feature>
<feature type="compositionally biased region" description="Polar residues" evidence="2">
    <location>
        <begin position="457"/>
        <end position="482"/>
    </location>
</feature>
<dbReference type="InterPro" id="IPR007751">
    <property type="entry name" value="DUF676_lipase-like"/>
</dbReference>
<feature type="compositionally biased region" description="Polar residues" evidence="2">
    <location>
        <begin position="400"/>
        <end position="428"/>
    </location>
</feature>
<organism evidence="4 5">
    <name type="scientific">Fusarium zealandicum</name>
    <dbReference type="NCBI Taxonomy" id="1053134"/>
    <lineage>
        <taxon>Eukaryota</taxon>
        <taxon>Fungi</taxon>
        <taxon>Dikarya</taxon>
        <taxon>Ascomycota</taxon>
        <taxon>Pezizomycotina</taxon>
        <taxon>Sordariomycetes</taxon>
        <taxon>Hypocreomycetidae</taxon>
        <taxon>Hypocreales</taxon>
        <taxon>Nectriaceae</taxon>
        <taxon>Fusarium</taxon>
        <taxon>Fusarium staphyleae species complex</taxon>
    </lineage>
</organism>